<reference evidence="1 2" key="1">
    <citation type="submission" date="2024-07" db="EMBL/GenBank/DDBJ databases">
        <title>Section-level genome sequencing and comparative genomics of Aspergillus sections Usti and Cavernicolus.</title>
        <authorList>
            <consortium name="Lawrence Berkeley National Laboratory"/>
            <person name="Nybo J.L."/>
            <person name="Vesth T.C."/>
            <person name="Theobald S."/>
            <person name="Frisvad J.C."/>
            <person name="Larsen T.O."/>
            <person name="Kjaerboelling I."/>
            <person name="Rothschild-Mancinelli K."/>
            <person name="Lyhne E.K."/>
            <person name="Kogle M.E."/>
            <person name="Barry K."/>
            <person name="Clum A."/>
            <person name="Na H."/>
            <person name="Ledsgaard L."/>
            <person name="Lin J."/>
            <person name="Lipzen A."/>
            <person name="Kuo A."/>
            <person name="Riley R."/>
            <person name="Mondo S."/>
            <person name="LaButti K."/>
            <person name="Haridas S."/>
            <person name="Pangalinan J."/>
            <person name="Salamov A.A."/>
            <person name="Simmons B.A."/>
            <person name="Magnuson J.K."/>
            <person name="Chen J."/>
            <person name="Drula E."/>
            <person name="Henrissat B."/>
            <person name="Wiebenga A."/>
            <person name="Lubbers R.J."/>
            <person name="Gomes A.C."/>
            <person name="Makela M.R."/>
            <person name="Stajich J."/>
            <person name="Grigoriev I.V."/>
            <person name="Mortensen U.H."/>
            <person name="De vries R.P."/>
            <person name="Baker S.E."/>
            <person name="Andersen M.R."/>
        </authorList>
    </citation>
    <scope>NUCLEOTIDE SEQUENCE [LARGE SCALE GENOMIC DNA]</scope>
    <source>
        <strain evidence="1 2">CBS 600.67</strain>
    </source>
</reference>
<sequence length="64" mass="7886">MFQWDRWLGLDTVISQMWALGTNTYLDWLRRLRKNKPQTFSRRMARCLMCSPYWRCPCGGWLKR</sequence>
<evidence type="ECO:0000313" key="2">
    <source>
        <dbReference type="Proteomes" id="UP001610335"/>
    </source>
</evidence>
<keyword evidence="2" id="KW-1185">Reference proteome</keyword>
<gene>
    <name evidence="1" type="ORF">BDW59DRAFT_139010</name>
</gene>
<comment type="caution">
    <text evidence="1">The sequence shown here is derived from an EMBL/GenBank/DDBJ whole genome shotgun (WGS) entry which is preliminary data.</text>
</comment>
<accession>A0ABR4IYZ1</accession>
<organism evidence="1 2">
    <name type="scientific">Aspergillus cavernicola</name>
    <dbReference type="NCBI Taxonomy" id="176166"/>
    <lineage>
        <taxon>Eukaryota</taxon>
        <taxon>Fungi</taxon>
        <taxon>Dikarya</taxon>
        <taxon>Ascomycota</taxon>
        <taxon>Pezizomycotina</taxon>
        <taxon>Eurotiomycetes</taxon>
        <taxon>Eurotiomycetidae</taxon>
        <taxon>Eurotiales</taxon>
        <taxon>Aspergillaceae</taxon>
        <taxon>Aspergillus</taxon>
        <taxon>Aspergillus subgen. Nidulantes</taxon>
    </lineage>
</organism>
<protein>
    <submittedName>
        <fullName evidence="1">Uncharacterized protein</fullName>
    </submittedName>
</protein>
<dbReference type="Proteomes" id="UP001610335">
    <property type="component" value="Unassembled WGS sequence"/>
</dbReference>
<dbReference type="EMBL" id="JBFXLS010000005">
    <property type="protein sequence ID" value="KAL2832988.1"/>
    <property type="molecule type" value="Genomic_DNA"/>
</dbReference>
<name>A0ABR4IYZ1_9EURO</name>
<evidence type="ECO:0000313" key="1">
    <source>
        <dbReference type="EMBL" id="KAL2832988.1"/>
    </source>
</evidence>
<proteinExistence type="predicted"/>